<sequence>MGDRNGPEHANRKGVFRLSFPLNKSTYEDSFGKHPERPLKGEVIKSHFDFTELNLLMPHPVYGWMSWVQILNPSHTNFELLMPKLEVAYSCAQKKFETRSMRR</sequence>
<dbReference type="AlphaFoldDB" id="A0A126Q2U2"/>
<dbReference type="InterPro" id="IPR045676">
    <property type="entry name" value="DUF6194"/>
</dbReference>
<evidence type="ECO:0000259" key="1">
    <source>
        <dbReference type="Pfam" id="PF19694"/>
    </source>
</evidence>
<proteinExistence type="predicted"/>
<gene>
    <name evidence="2" type="ORF">AVL55_16270</name>
</gene>
<evidence type="ECO:0000313" key="3">
    <source>
        <dbReference type="Proteomes" id="UP000063991"/>
    </source>
</evidence>
<dbReference type="EMBL" id="CP014323">
    <property type="protein sequence ID" value="AMJ99573.1"/>
    <property type="molecule type" value="Genomic_DNA"/>
</dbReference>
<dbReference type="Proteomes" id="UP000063991">
    <property type="component" value="Chromosome"/>
</dbReference>
<protein>
    <recommendedName>
        <fullName evidence="1">DUF6194 domain-containing protein</fullName>
    </recommendedName>
</protein>
<feature type="domain" description="DUF6194" evidence="1">
    <location>
        <begin position="11"/>
        <end position="99"/>
    </location>
</feature>
<reference evidence="2 3" key="1">
    <citation type="submission" date="2015-12" db="EMBL/GenBank/DDBJ databases">
        <authorList>
            <person name="Shamseldin A."/>
            <person name="Moawad H."/>
            <person name="Abd El-Rahim W.M."/>
            <person name="Sadowsky M.J."/>
        </authorList>
    </citation>
    <scope>NUCLEOTIDE SEQUENCE [LARGE SCALE GENOMIC DNA]</scope>
    <source>
        <strain evidence="2 3">D7</strain>
    </source>
</reference>
<dbReference type="RefSeq" id="WP_052806712.1">
    <property type="nucleotide sequence ID" value="NZ_CP014323.1"/>
</dbReference>
<name>A0A126Q2U2_ALTMA</name>
<dbReference type="Pfam" id="PF19694">
    <property type="entry name" value="DUF6194"/>
    <property type="match status" value="1"/>
</dbReference>
<accession>A0A126Q2U2</accession>
<evidence type="ECO:0000313" key="2">
    <source>
        <dbReference type="EMBL" id="AMJ99573.1"/>
    </source>
</evidence>
<organism evidence="2 3">
    <name type="scientific">Alteromonas macleodii</name>
    <name type="common">Pseudoalteromonas macleodii</name>
    <dbReference type="NCBI Taxonomy" id="28108"/>
    <lineage>
        <taxon>Bacteria</taxon>
        <taxon>Pseudomonadati</taxon>
        <taxon>Pseudomonadota</taxon>
        <taxon>Gammaproteobacteria</taxon>
        <taxon>Alteromonadales</taxon>
        <taxon>Alteromonadaceae</taxon>
        <taxon>Alteromonas/Salinimonas group</taxon>
        <taxon>Alteromonas</taxon>
    </lineage>
</organism>